<dbReference type="Proteomes" id="UP000676967">
    <property type="component" value="Chromosome"/>
</dbReference>
<keyword evidence="1" id="KW-1133">Transmembrane helix</keyword>
<accession>A0ABM7LPA0</accession>
<dbReference type="EMBL" id="AP023356">
    <property type="protein sequence ID" value="BCJ41107.1"/>
    <property type="molecule type" value="Genomic_DNA"/>
</dbReference>
<evidence type="ECO:0000313" key="2">
    <source>
        <dbReference type="EMBL" id="BCJ41107.1"/>
    </source>
</evidence>
<organism evidence="2 3">
    <name type="scientific">Actinoplanes ianthinogenes</name>
    <dbReference type="NCBI Taxonomy" id="122358"/>
    <lineage>
        <taxon>Bacteria</taxon>
        <taxon>Bacillati</taxon>
        <taxon>Actinomycetota</taxon>
        <taxon>Actinomycetes</taxon>
        <taxon>Micromonosporales</taxon>
        <taxon>Micromonosporaceae</taxon>
        <taxon>Actinoplanes</taxon>
    </lineage>
</organism>
<feature type="transmembrane region" description="Helical" evidence="1">
    <location>
        <begin position="134"/>
        <end position="154"/>
    </location>
</feature>
<feature type="transmembrane region" description="Helical" evidence="1">
    <location>
        <begin position="12"/>
        <end position="31"/>
    </location>
</feature>
<dbReference type="RefSeq" id="WP_189332517.1">
    <property type="nucleotide sequence ID" value="NZ_AP023356.1"/>
</dbReference>
<keyword evidence="1" id="KW-0472">Membrane</keyword>
<keyword evidence="3" id="KW-1185">Reference proteome</keyword>
<feature type="transmembrane region" description="Helical" evidence="1">
    <location>
        <begin position="160"/>
        <end position="178"/>
    </location>
</feature>
<keyword evidence="1" id="KW-0812">Transmembrane</keyword>
<gene>
    <name evidence="2" type="ORF">Aiant_17640</name>
</gene>
<reference evidence="2 3" key="1">
    <citation type="submission" date="2020-08" db="EMBL/GenBank/DDBJ databases">
        <title>Whole genome shotgun sequence of Actinoplanes ianthinogenes NBRC 13996.</title>
        <authorList>
            <person name="Komaki H."/>
            <person name="Tamura T."/>
        </authorList>
    </citation>
    <scope>NUCLEOTIDE SEQUENCE [LARGE SCALE GENOMIC DNA]</scope>
    <source>
        <strain evidence="2 3">NBRC 13996</strain>
    </source>
</reference>
<protein>
    <recommendedName>
        <fullName evidence="4">Integral membrane protein</fullName>
    </recommendedName>
</protein>
<name>A0ABM7LPA0_9ACTN</name>
<feature type="transmembrane region" description="Helical" evidence="1">
    <location>
        <begin position="37"/>
        <end position="54"/>
    </location>
</feature>
<proteinExistence type="predicted"/>
<sequence>MITVDGPTERRTARIQYVLVALAAAGLLWFTVEDKRLYLMLVPATLLIVGYRSWNVERLSPTLAQYYGHAVVAGAADRIVRQFAVNDHLCEHWTSAGAPTSRLLAAHPGQLAAGMAALRAAGPPPRPMKPAVRATNRTVAAALGVTLGLLIGSAPGWTPVLLIALVVLVVFRVVVAGYNRSRLAVITGAMRTNTKAELTALLDPPWTDRRIAVVQELRRMFDPLPQGRRLPELRMIELLLGGGALAGALAGSAF</sequence>
<evidence type="ECO:0000313" key="3">
    <source>
        <dbReference type="Proteomes" id="UP000676967"/>
    </source>
</evidence>
<evidence type="ECO:0000256" key="1">
    <source>
        <dbReference type="SAM" id="Phobius"/>
    </source>
</evidence>
<evidence type="ECO:0008006" key="4">
    <source>
        <dbReference type="Google" id="ProtNLM"/>
    </source>
</evidence>